<feature type="compositionally biased region" description="Low complexity" evidence="2">
    <location>
        <begin position="44"/>
        <end position="61"/>
    </location>
</feature>
<dbReference type="PANTHER" id="PTHR28242:SF52">
    <property type="entry name" value="PHOSPHORELAY INTERMEDIATE PROTEIN YPD1"/>
    <property type="match status" value="1"/>
</dbReference>
<comment type="caution">
    <text evidence="4">The sequence shown here is derived from an EMBL/GenBank/DDBJ whole genome shotgun (WGS) entry which is preliminary data.</text>
</comment>
<dbReference type="GO" id="GO:0005737">
    <property type="term" value="C:cytoplasm"/>
    <property type="evidence" value="ECO:0007669"/>
    <property type="project" value="TreeGrafter"/>
</dbReference>
<organism evidence="4 5">
    <name type="scientific">Apiotrichum porosum</name>
    <dbReference type="NCBI Taxonomy" id="105984"/>
    <lineage>
        <taxon>Eukaryota</taxon>
        <taxon>Fungi</taxon>
        <taxon>Dikarya</taxon>
        <taxon>Basidiomycota</taxon>
        <taxon>Agaricomycotina</taxon>
        <taxon>Tremellomycetes</taxon>
        <taxon>Trichosporonales</taxon>
        <taxon>Trichosporonaceae</taxon>
        <taxon>Apiotrichum</taxon>
    </lineage>
</organism>
<dbReference type="InterPro" id="IPR045871">
    <property type="entry name" value="AHP1-5/YPD1"/>
</dbReference>
<sequence length="220" mass="23559">MSASPVASPAPARVAEPVSAKSPVPEVVAKAKSPSPTPAPETPAPVAAEVPAAAGTPATEAKVAETSAAEPLPEAEEEPLPEDPEGIINMEIFSQIQDMDDDDDDEEGGGHEFSKGIVWGYFEQAENTFKQMEEAIAEPSLSKLSSLGHFLKGSSAALGIVKVQDSCEKMQHYGNLRDEEVGAALKEDEALKRIKQLLVDCKRDYAVASRWLRRLYGDDE</sequence>
<dbReference type="Proteomes" id="UP000279236">
    <property type="component" value="Unassembled WGS sequence"/>
</dbReference>
<dbReference type="GO" id="GO:0000160">
    <property type="term" value="P:phosphorelay signal transduction system"/>
    <property type="evidence" value="ECO:0007669"/>
    <property type="project" value="InterPro"/>
</dbReference>
<dbReference type="RefSeq" id="XP_028477672.1">
    <property type="nucleotide sequence ID" value="XM_028621220.1"/>
</dbReference>
<feature type="region of interest" description="Disordered" evidence="2">
    <location>
        <begin position="1"/>
        <end position="85"/>
    </location>
</feature>
<accession>A0A427XZA5</accession>
<dbReference type="PANTHER" id="PTHR28242">
    <property type="entry name" value="PHOSPHORELAY INTERMEDIATE PROTEIN YPD1"/>
    <property type="match status" value="1"/>
</dbReference>
<dbReference type="EMBL" id="RSCE01000003">
    <property type="protein sequence ID" value="RSH84224.1"/>
    <property type="molecule type" value="Genomic_DNA"/>
</dbReference>
<protein>
    <recommendedName>
        <fullName evidence="3">HPt domain-containing protein</fullName>
    </recommendedName>
</protein>
<feature type="modified residue" description="Phosphohistidine" evidence="1">
    <location>
        <position position="149"/>
    </location>
</feature>
<dbReference type="OrthoDB" id="1673781at2759"/>
<feature type="domain" description="HPt" evidence="3">
    <location>
        <begin position="110"/>
        <end position="208"/>
    </location>
</feature>
<feature type="compositionally biased region" description="Low complexity" evidence="2">
    <location>
        <begin position="1"/>
        <end position="20"/>
    </location>
</feature>
<evidence type="ECO:0000313" key="4">
    <source>
        <dbReference type="EMBL" id="RSH84224.1"/>
    </source>
</evidence>
<dbReference type="STRING" id="105984.A0A427XZA5"/>
<dbReference type="SUPFAM" id="SSF47226">
    <property type="entry name" value="Histidine-containing phosphotransfer domain, HPT domain"/>
    <property type="match status" value="1"/>
</dbReference>
<feature type="compositionally biased region" description="Acidic residues" evidence="2">
    <location>
        <begin position="73"/>
        <end position="85"/>
    </location>
</feature>
<dbReference type="Gene3D" id="1.20.120.160">
    <property type="entry name" value="HPT domain"/>
    <property type="match status" value="1"/>
</dbReference>
<evidence type="ECO:0000313" key="5">
    <source>
        <dbReference type="Proteomes" id="UP000279236"/>
    </source>
</evidence>
<reference evidence="4 5" key="1">
    <citation type="submission" date="2018-11" db="EMBL/GenBank/DDBJ databases">
        <title>Genome sequence of Apiotrichum porosum DSM 27194.</title>
        <authorList>
            <person name="Aliyu H."/>
            <person name="Gorte O."/>
            <person name="Ochsenreither K."/>
        </authorList>
    </citation>
    <scope>NUCLEOTIDE SEQUENCE [LARGE SCALE GENOMIC DNA]</scope>
    <source>
        <strain evidence="4 5">DSM 27194</strain>
    </source>
</reference>
<evidence type="ECO:0000256" key="1">
    <source>
        <dbReference type="PROSITE-ProRule" id="PRU00110"/>
    </source>
</evidence>
<dbReference type="Pfam" id="PF01627">
    <property type="entry name" value="Hpt"/>
    <property type="match status" value="1"/>
</dbReference>
<dbReference type="InterPro" id="IPR008207">
    <property type="entry name" value="Sig_transdc_His_kin_Hpt_dom"/>
</dbReference>
<evidence type="ECO:0000256" key="2">
    <source>
        <dbReference type="SAM" id="MobiDB-lite"/>
    </source>
</evidence>
<dbReference type="PROSITE" id="PS50894">
    <property type="entry name" value="HPT"/>
    <property type="match status" value="1"/>
</dbReference>
<dbReference type="GO" id="GO:0009927">
    <property type="term" value="F:histidine phosphotransfer kinase activity"/>
    <property type="evidence" value="ECO:0007669"/>
    <property type="project" value="InterPro"/>
</dbReference>
<dbReference type="CDD" id="cd00088">
    <property type="entry name" value="HPT"/>
    <property type="match status" value="1"/>
</dbReference>
<name>A0A427XZA5_9TREE</name>
<keyword evidence="1" id="KW-0597">Phosphoprotein</keyword>
<dbReference type="GeneID" id="39590276"/>
<dbReference type="AlphaFoldDB" id="A0A427XZA5"/>
<evidence type="ECO:0000259" key="3">
    <source>
        <dbReference type="PROSITE" id="PS50894"/>
    </source>
</evidence>
<proteinExistence type="predicted"/>
<keyword evidence="5" id="KW-1185">Reference proteome</keyword>
<dbReference type="InterPro" id="IPR036641">
    <property type="entry name" value="HPT_dom_sf"/>
</dbReference>
<gene>
    <name evidence="4" type="ORF">EHS24_005733</name>
</gene>
<dbReference type="GO" id="GO:0043424">
    <property type="term" value="F:protein histidine kinase binding"/>
    <property type="evidence" value="ECO:0007669"/>
    <property type="project" value="InterPro"/>
</dbReference>
<dbReference type="GO" id="GO:0005634">
    <property type="term" value="C:nucleus"/>
    <property type="evidence" value="ECO:0007669"/>
    <property type="project" value="TreeGrafter"/>
</dbReference>